<name>A0ABN2W2H6_9ACTN</name>
<dbReference type="InterPro" id="IPR003959">
    <property type="entry name" value="ATPase_AAA_core"/>
</dbReference>
<proteinExistence type="inferred from homology"/>
<dbReference type="GO" id="GO:0005524">
    <property type="term" value="F:ATP binding"/>
    <property type="evidence" value="ECO:0007669"/>
    <property type="project" value="UniProtKB-KW"/>
</dbReference>
<organism evidence="5 6">
    <name type="scientific">Aeromicrobium halocynthiae</name>
    <dbReference type="NCBI Taxonomy" id="560557"/>
    <lineage>
        <taxon>Bacteria</taxon>
        <taxon>Bacillati</taxon>
        <taxon>Actinomycetota</taxon>
        <taxon>Actinomycetes</taxon>
        <taxon>Propionibacteriales</taxon>
        <taxon>Nocardioidaceae</taxon>
        <taxon>Aeromicrobium</taxon>
    </lineage>
</organism>
<reference evidence="5 6" key="1">
    <citation type="journal article" date="2019" name="Int. J. Syst. Evol. Microbiol.">
        <title>The Global Catalogue of Microorganisms (GCM) 10K type strain sequencing project: providing services to taxonomists for standard genome sequencing and annotation.</title>
        <authorList>
            <consortium name="The Broad Institute Genomics Platform"/>
            <consortium name="The Broad Institute Genome Sequencing Center for Infectious Disease"/>
            <person name="Wu L."/>
            <person name="Ma J."/>
        </authorList>
    </citation>
    <scope>NUCLEOTIDE SEQUENCE [LARGE SCALE GENOMIC DNA]</scope>
    <source>
        <strain evidence="5 6">JCM 15749</strain>
    </source>
</reference>
<dbReference type="CDD" id="cd19481">
    <property type="entry name" value="RecA-like_protease"/>
    <property type="match status" value="1"/>
</dbReference>
<dbReference type="Gene3D" id="3.40.50.300">
    <property type="entry name" value="P-loop containing nucleotide triphosphate hydrolases"/>
    <property type="match status" value="1"/>
</dbReference>
<dbReference type="SMART" id="SM00382">
    <property type="entry name" value="AAA"/>
    <property type="match status" value="1"/>
</dbReference>
<dbReference type="InterPro" id="IPR027417">
    <property type="entry name" value="P-loop_NTPase"/>
</dbReference>
<dbReference type="Pfam" id="PF00004">
    <property type="entry name" value="AAA"/>
    <property type="match status" value="1"/>
</dbReference>
<accession>A0ABN2W2H6</accession>
<dbReference type="SUPFAM" id="SSF52540">
    <property type="entry name" value="P-loop containing nucleoside triphosphate hydrolases"/>
    <property type="match status" value="1"/>
</dbReference>
<evidence type="ECO:0000259" key="4">
    <source>
        <dbReference type="SMART" id="SM00382"/>
    </source>
</evidence>
<evidence type="ECO:0000256" key="1">
    <source>
        <dbReference type="ARBA" id="ARBA00006914"/>
    </source>
</evidence>
<protein>
    <submittedName>
        <fullName evidence="5">ATP-binding protein</fullName>
    </submittedName>
</protein>
<evidence type="ECO:0000313" key="5">
    <source>
        <dbReference type="EMBL" id="GAA2081765.1"/>
    </source>
</evidence>
<dbReference type="EMBL" id="BAAAPY010000008">
    <property type="protein sequence ID" value="GAA2081765.1"/>
    <property type="molecule type" value="Genomic_DNA"/>
</dbReference>
<keyword evidence="3 5" id="KW-0067">ATP-binding</keyword>
<comment type="caution">
    <text evidence="5">The sequence shown here is derived from an EMBL/GenBank/DDBJ whole genome shotgun (WGS) entry which is preliminary data.</text>
</comment>
<dbReference type="InterPro" id="IPR050221">
    <property type="entry name" value="26S_Proteasome_ATPase"/>
</dbReference>
<keyword evidence="6" id="KW-1185">Reference proteome</keyword>
<evidence type="ECO:0000256" key="2">
    <source>
        <dbReference type="ARBA" id="ARBA00022741"/>
    </source>
</evidence>
<keyword evidence="2" id="KW-0547">Nucleotide-binding</keyword>
<feature type="domain" description="AAA+ ATPase" evidence="4">
    <location>
        <begin position="116"/>
        <end position="247"/>
    </location>
</feature>
<comment type="similarity">
    <text evidence="1">Belongs to the AAA ATPase family.</text>
</comment>
<dbReference type="Proteomes" id="UP001501480">
    <property type="component" value="Unassembled WGS sequence"/>
</dbReference>
<dbReference type="RefSeq" id="WP_344328623.1">
    <property type="nucleotide sequence ID" value="NZ_BAAAPY010000008.1"/>
</dbReference>
<dbReference type="InterPro" id="IPR003593">
    <property type="entry name" value="AAA+_ATPase"/>
</dbReference>
<sequence>MAGSAEHFKALVRSHAAGDDSAFYSVAMQVAAQEARKGHHKIAADLKSAVESSRTSGRGVTSIAQPRGDLADLVIATHPDVTLKELVLPPGLRSLVERVLTEQRQRKNLLDHGFEPAHRLLFEGPPGTGKTMTAAVLAHELSMPLLTIRLDSLMSKFMGETASKLRVIFDAAEQQRAVYLFDEFDALGGDRTGNDVGEARRILNSFLVFLENNRSESLIIAATNHRQILDRALFRRFDMVLDYALPDPKQGAAVMRGRLGRLAKGVRWPSLAPAMEGLSHADLVRAAESAAKTVILNGSIRITVEDLRISLEARKAGSLGWTPLTSEPSPG</sequence>
<gene>
    <name evidence="5" type="ORF">GCM10009821_23080</name>
</gene>
<evidence type="ECO:0000313" key="6">
    <source>
        <dbReference type="Proteomes" id="UP001501480"/>
    </source>
</evidence>
<dbReference type="PANTHER" id="PTHR23073">
    <property type="entry name" value="26S PROTEASOME REGULATORY SUBUNIT"/>
    <property type="match status" value="1"/>
</dbReference>
<evidence type="ECO:0000256" key="3">
    <source>
        <dbReference type="ARBA" id="ARBA00022840"/>
    </source>
</evidence>